<feature type="active site" description="Nucleophile" evidence="4">
    <location>
        <position position="344"/>
    </location>
</feature>
<proteinExistence type="inferred from homology"/>
<keyword evidence="2 4" id="KW-0378">Hydrolase</keyword>
<dbReference type="PANTHER" id="PTHR40079">
    <property type="entry name" value="MANNAN ENDO-1,4-BETA-MANNOSIDASE E-RELATED"/>
    <property type="match status" value="1"/>
</dbReference>
<dbReference type="PROSITE" id="PS51257">
    <property type="entry name" value="PROKAR_LIPOPROTEIN"/>
    <property type="match status" value="1"/>
</dbReference>
<evidence type="ECO:0000259" key="6">
    <source>
        <dbReference type="PROSITE" id="PS51764"/>
    </source>
</evidence>
<keyword evidence="3 4" id="KW-0326">Glycosidase</keyword>
<sequence>MTRTQKPLLLSVVLLTSMLSCAQKTPVSPTFSGKFLPENGKIQFILGQDSDTLSDARKDLIDGAGFPAPAGITLYTNIGNTVPDNEQWRVLGGVPHNEKHEYGQGYASNSINLGSGKVDFKASVDQYSTSDTLSVGLWLSGTSVNCAQQPLRAMLDRNDGDLTPELKGQYRYYFEQLGQYFKSLTGKKVFLRIGYEFDGPWNCFNAQLYRDAFKEIKKTINAQTDNVAYVWQASAWPQPYDQGGEFGDPDGVPYGWYRDLRYNGSKDFHHPLSPTDEKFGQAMLDSFYPGDDVVDWVGVSYFYGTSWMETWGEGSKYALYTPTQAQNAILKFARAHNKPVQISESAPQGYDLTHKTVKTIFNGTQKDLSDQQIWDGWYVPYFKFISDNKDVIRSVAYINTFWQSQASWICSDGATAGGPACPSGYWGDHRLQQNAFIRDHFQAELQSGSWLLGK</sequence>
<evidence type="ECO:0000256" key="4">
    <source>
        <dbReference type="PROSITE-ProRule" id="PRU01100"/>
    </source>
</evidence>
<feature type="signal peptide" evidence="5">
    <location>
        <begin position="1"/>
        <end position="22"/>
    </location>
</feature>
<dbReference type="RefSeq" id="WP_189005104.1">
    <property type="nucleotide sequence ID" value="NZ_BMOD01000017.1"/>
</dbReference>
<gene>
    <name evidence="7" type="ORF">GCM10008938_36510</name>
</gene>
<evidence type="ECO:0000313" key="7">
    <source>
        <dbReference type="EMBL" id="GGJ47134.1"/>
    </source>
</evidence>
<protein>
    <recommendedName>
        <fullName evidence="6">GH26 domain-containing protein</fullName>
    </recommendedName>
</protein>
<dbReference type="PROSITE" id="PS51764">
    <property type="entry name" value="GH26"/>
    <property type="match status" value="1"/>
</dbReference>
<comment type="similarity">
    <text evidence="1 4">Belongs to the glycosyl hydrolase 26 family.</text>
</comment>
<feature type="domain" description="GH26" evidence="6">
    <location>
        <begin position="26"/>
        <end position="401"/>
    </location>
</feature>
<reference evidence="8" key="1">
    <citation type="journal article" date="2019" name="Int. J. Syst. Evol. Microbiol.">
        <title>The Global Catalogue of Microorganisms (GCM) 10K type strain sequencing project: providing services to taxonomists for standard genome sequencing and annotation.</title>
        <authorList>
            <consortium name="The Broad Institute Genomics Platform"/>
            <consortium name="The Broad Institute Genome Sequencing Center for Infectious Disease"/>
            <person name="Wu L."/>
            <person name="Ma J."/>
        </authorList>
    </citation>
    <scope>NUCLEOTIDE SEQUENCE [LARGE SCALE GENOMIC DNA]</scope>
    <source>
        <strain evidence="8">JCM 14370</strain>
    </source>
</reference>
<dbReference type="InterPro" id="IPR000805">
    <property type="entry name" value="Glyco_hydro_26"/>
</dbReference>
<keyword evidence="8" id="KW-1185">Reference proteome</keyword>
<dbReference type="Proteomes" id="UP000632222">
    <property type="component" value="Unassembled WGS sequence"/>
</dbReference>
<name>A0ABQ2D9X8_9DEIO</name>
<evidence type="ECO:0000256" key="1">
    <source>
        <dbReference type="ARBA" id="ARBA00007754"/>
    </source>
</evidence>
<dbReference type="InterPro" id="IPR017853">
    <property type="entry name" value="GH"/>
</dbReference>
<organism evidence="7 8">
    <name type="scientific">Deinococcus roseus</name>
    <dbReference type="NCBI Taxonomy" id="392414"/>
    <lineage>
        <taxon>Bacteria</taxon>
        <taxon>Thermotogati</taxon>
        <taxon>Deinococcota</taxon>
        <taxon>Deinococci</taxon>
        <taxon>Deinococcales</taxon>
        <taxon>Deinococcaceae</taxon>
        <taxon>Deinococcus</taxon>
    </lineage>
</organism>
<dbReference type="SUPFAM" id="SSF51445">
    <property type="entry name" value="(Trans)glycosidases"/>
    <property type="match status" value="1"/>
</dbReference>
<feature type="active site" description="Proton donor" evidence="4">
    <location>
        <position position="196"/>
    </location>
</feature>
<evidence type="ECO:0000256" key="3">
    <source>
        <dbReference type="ARBA" id="ARBA00023295"/>
    </source>
</evidence>
<dbReference type="EMBL" id="BMOD01000017">
    <property type="protein sequence ID" value="GGJ47134.1"/>
    <property type="molecule type" value="Genomic_DNA"/>
</dbReference>
<keyword evidence="5" id="KW-0732">Signal</keyword>
<feature type="chain" id="PRO_5047045151" description="GH26 domain-containing protein" evidence="5">
    <location>
        <begin position="23"/>
        <end position="454"/>
    </location>
</feature>
<dbReference type="Gene3D" id="3.20.20.80">
    <property type="entry name" value="Glycosidases"/>
    <property type="match status" value="1"/>
</dbReference>
<dbReference type="PANTHER" id="PTHR40079:SF4">
    <property type="entry name" value="GH26 DOMAIN-CONTAINING PROTEIN-RELATED"/>
    <property type="match status" value="1"/>
</dbReference>
<evidence type="ECO:0000256" key="5">
    <source>
        <dbReference type="SAM" id="SignalP"/>
    </source>
</evidence>
<evidence type="ECO:0000256" key="2">
    <source>
        <dbReference type="ARBA" id="ARBA00022801"/>
    </source>
</evidence>
<evidence type="ECO:0000313" key="8">
    <source>
        <dbReference type="Proteomes" id="UP000632222"/>
    </source>
</evidence>
<dbReference type="InterPro" id="IPR022790">
    <property type="entry name" value="GH26_dom"/>
</dbReference>
<accession>A0ABQ2D9X8</accession>
<comment type="caution">
    <text evidence="7">The sequence shown here is derived from an EMBL/GenBank/DDBJ whole genome shotgun (WGS) entry which is preliminary data.</text>
</comment>